<dbReference type="InterPro" id="IPR037185">
    <property type="entry name" value="EmrE-like"/>
</dbReference>
<evidence type="ECO:0000313" key="3">
    <source>
        <dbReference type="EMBL" id="MFC4668729.1"/>
    </source>
</evidence>
<dbReference type="EMBL" id="JBHSGI010000005">
    <property type="protein sequence ID" value="MFC4668729.1"/>
    <property type="molecule type" value="Genomic_DNA"/>
</dbReference>
<protein>
    <submittedName>
        <fullName evidence="3">EamA family transporter</fullName>
    </submittedName>
</protein>
<proteinExistence type="predicted"/>
<gene>
    <name evidence="3" type="ORF">ACFO5X_09200</name>
</gene>
<name>A0ABV9KFS9_9RHOB</name>
<reference evidence="4" key="1">
    <citation type="journal article" date="2019" name="Int. J. Syst. Evol. Microbiol.">
        <title>The Global Catalogue of Microorganisms (GCM) 10K type strain sequencing project: providing services to taxonomists for standard genome sequencing and annotation.</title>
        <authorList>
            <consortium name="The Broad Institute Genomics Platform"/>
            <consortium name="The Broad Institute Genome Sequencing Center for Infectious Disease"/>
            <person name="Wu L."/>
            <person name="Ma J."/>
        </authorList>
    </citation>
    <scope>NUCLEOTIDE SEQUENCE [LARGE SCALE GENOMIC DNA]</scope>
    <source>
        <strain evidence="4">CGMCC 4.7283</strain>
    </source>
</reference>
<dbReference type="RefSeq" id="WP_380717071.1">
    <property type="nucleotide sequence ID" value="NZ_JBHSGI010000005.1"/>
</dbReference>
<feature type="transmembrane region" description="Helical" evidence="1">
    <location>
        <begin position="236"/>
        <end position="256"/>
    </location>
</feature>
<sequence>MGSVILGIAAALAWGVHDLLVRRISAGLAIAPAILTVLIVGTLFTLPVAFAFGGWDRMTQPAVICAALSGIAYVVGCFGLYLAFRIGPVKLVAPVVGAFPVLSVAWAYATGTTLGLSDALAVAAIVCGIAAVALLSDEDETQGSRTTALGWAALGAVGFAVTFAFSQAATRLGAELPVIVLARLAAILLMIALVAATRQPLSQLRPHRATLTGMGLLDALALGLVTAAGALPNPEFAAVTSSVFGVVTIVLARVFLAEPISLPQWGGVGLVFAGVAALGL</sequence>
<dbReference type="Pfam" id="PF00892">
    <property type="entry name" value="EamA"/>
    <property type="match status" value="2"/>
</dbReference>
<keyword evidence="4" id="KW-1185">Reference proteome</keyword>
<dbReference type="Proteomes" id="UP001595973">
    <property type="component" value="Unassembled WGS sequence"/>
</dbReference>
<feature type="transmembrane region" description="Helical" evidence="1">
    <location>
        <begin position="28"/>
        <end position="55"/>
    </location>
</feature>
<accession>A0ABV9KFS9</accession>
<feature type="domain" description="EamA" evidence="2">
    <location>
        <begin position="148"/>
        <end position="278"/>
    </location>
</feature>
<dbReference type="InterPro" id="IPR000620">
    <property type="entry name" value="EamA_dom"/>
</dbReference>
<evidence type="ECO:0000313" key="4">
    <source>
        <dbReference type="Proteomes" id="UP001595973"/>
    </source>
</evidence>
<feature type="transmembrane region" description="Helical" evidence="1">
    <location>
        <begin position="209"/>
        <end position="230"/>
    </location>
</feature>
<feature type="domain" description="EamA" evidence="2">
    <location>
        <begin position="4"/>
        <end position="132"/>
    </location>
</feature>
<feature type="transmembrane region" description="Helical" evidence="1">
    <location>
        <begin position="115"/>
        <end position="136"/>
    </location>
</feature>
<organism evidence="3 4">
    <name type="scientific">Seohaeicola nanhaiensis</name>
    <dbReference type="NCBI Taxonomy" id="1387282"/>
    <lineage>
        <taxon>Bacteria</taxon>
        <taxon>Pseudomonadati</taxon>
        <taxon>Pseudomonadota</taxon>
        <taxon>Alphaproteobacteria</taxon>
        <taxon>Rhodobacterales</taxon>
        <taxon>Roseobacteraceae</taxon>
        <taxon>Seohaeicola</taxon>
    </lineage>
</organism>
<feature type="transmembrane region" description="Helical" evidence="1">
    <location>
        <begin position="176"/>
        <end position="197"/>
    </location>
</feature>
<keyword evidence="1" id="KW-0812">Transmembrane</keyword>
<evidence type="ECO:0000256" key="1">
    <source>
        <dbReference type="SAM" id="Phobius"/>
    </source>
</evidence>
<dbReference type="SUPFAM" id="SSF103481">
    <property type="entry name" value="Multidrug resistance efflux transporter EmrE"/>
    <property type="match status" value="2"/>
</dbReference>
<evidence type="ECO:0000259" key="2">
    <source>
        <dbReference type="Pfam" id="PF00892"/>
    </source>
</evidence>
<keyword evidence="1" id="KW-0472">Membrane</keyword>
<keyword evidence="1" id="KW-1133">Transmembrane helix</keyword>
<feature type="transmembrane region" description="Helical" evidence="1">
    <location>
        <begin position="61"/>
        <end position="84"/>
    </location>
</feature>
<comment type="caution">
    <text evidence="3">The sequence shown here is derived from an EMBL/GenBank/DDBJ whole genome shotgun (WGS) entry which is preliminary data.</text>
</comment>
<feature type="transmembrane region" description="Helical" evidence="1">
    <location>
        <begin position="91"/>
        <end position="109"/>
    </location>
</feature>
<feature type="transmembrane region" description="Helical" evidence="1">
    <location>
        <begin position="148"/>
        <end position="170"/>
    </location>
</feature>